<proteinExistence type="predicted"/>
<accession>A0A3G2YRA0</accession>
<keyword evidence="2" id="KW-1185">Reference proteome</keyword>
<evidence type="ECO:0000313" key="2">
    <source>
        <dbReference type="Proteomes" id="UP000273515"/>
    </source>
</evidence>
<dbReference type="EMBL" id="MF431616">
    <property type="protein sequence ID" value="AYP28062.1"/>
    <property type="molecule type" value="Genomic_DNA"/>
</dbReference>
<reference evidence="2" key="1">
    <citation type="submission" date="2017-07" db="EMBL/GenBank/DDBJ databases">
        <title>Cobaviruses - a newly discovered phage group infecting protist-associated Rhodobacteraceae is ubiquitous in highly productive marine areas.</title>
        <authorList>
            <person name="Bischoff V."/>
            <person name="Bunk B."/>
            <person name="Meier-Kolthoff J."/>
            <person name="Sproer C."/>
            <person name="Poehlein A."/>
            <person name="Dogs M."/>
            <person name="Daniel R."/>
            <person name="Overmann J."/>
            <person name="Goker M."/>
            <person name="Simon M."/>
            <person name="Brinkhoff T."/>
            <person name="Moraru C."/>
        </authorList>
    </citation>
    <scope>NUCLEOTIDE SEQUENCE [LARGE SCALE GENOMIC DNA]</scope>
</reference>
<reference evidence="1 2" key="2">
    <citation type="journal article" date="2019" name="ISME J.">
        <title>Cobaviruses - a new globally distributed phage group infecting Rhodobacteraceae in marine ecosystems.</title>
        <authorList>
            <person name="Bischoff V."/>
            <person name="Bunk B."/>
            <person name="Meier-Kolthoff J.P."/>
            <person name="Sproer C."/>
            <person name="Poehlein A."/>
            <person name="Dogs M."/>
            <person name="Nguyen M."/>
            <person name="Petersen J."/>
            <person name="Daniel R."/>
            <person name="Overmann J."/>
            <person name="Goker M."/>
            <person name="Simon M."/>
            <person name="Brinkhoff T."/>
            <person name="Moraru C."/>
        </authorList>
    </citation>
    <scope>NUCLEOTIDE SEQUENCE [LARGE SCALE GENOMIC DNA]</scope>
</reference>
<gene>
    <name evidence="1" type="ORF">vBLenPICBM2__1</name>
</gene>
<protein>
    <submittedName>
        <fullName evidence="1">Uncharacterized protein</fullName>
    </submittedName>
</protein>
<evidence type="ECO:0000313" key="1">
    <source>
        <dbReference type="EMBL" id="AYP28062.1"/>
    </source>
</evidence>
<organism evidence="1 2">
    <name type="scientific">Lentibacter phage vB_LenP_ICBM2</name>
    <dbReference type="NCBI Taxonomy" id="2847823"/>
    <lineage>
        <taxon>Viruses</taxon>
        <taxon>Duplodnaviria</taxon>
        <taxon>Heunggongvirae</taxon>
        <taxon>Uroviricota</taxon>
        <taxon>Caudoviricetes</taxon>
        <taxon>Zobellviridae</taxon>
        <taxon>Cobavirinae</taxon>
        <taxon>Veravirus</taxon>
        <taxon>Veravirus septentrionalis</taxon>
    </lineage>
</organism>
<dbReference type="Proteomes" id="UP000273515">
    <property type="component" value="Segment"/>
</dbReference>
<name>A0A3G2YRA0_9CAUD</name>
<sequence length="57" mass="6547">MRLNDEALDLHLWATEKGIVDETVEWIIETVLEQEIVSFATPQGTVSFDINDIEWEG</sequence>